<organism evidence="2 3">
    <name type="scientific">Actinomycetospora aurantiaca</name>
    <dbReference type="NCBI Taxonomy" id="3129233"/>
    <lineage>
        <taxon>Bacteria</taxon>
        <taxon>Bacillati</taxon>
        <taxon>Actinomycetota</taxon>
        <taxon>Actinomycetes</taxon>
        <taxon>Pseudonocardiales</taxon>
        <taxon>Pseudonocardiaceae</taxon>
        <taxon>Actinomycetospora</taxon>
    </lineage>
</organism>
<sequence>MVARPAQSTRPAVANDVAEREQIGGQPHVRSAGAPPGRRLLAVVGLAGLLLLGACGSGGGEASVSCSGSQCRATVTGTPVEVSEPSSSGSMALVAGTSTSRPKPTSSSKPKPSTRTTTHRSGSHRDGTDEVDFLVRAVGPGWVEIDEDGVTRVPVGGTFAEDDAAVRVESADGRTAVFTWVR</sequence>
<accession>A0ABU8MWC5</accession>
<feature type="region of interest" description="Disordered" evidence="1">
    <location>
        <begin position="78"/>
        <end position="130"/>
    </location>
</feature>
<dbReference type="RefSeq" id="WP_337698178.1">
    <property type="nucleotide sequence ID" value="NZ_JBBEGN010000025.1"/>
</dbReference>
<protein>
    <submittedName>
        <fullName evidence="2">Uncharacterized protein</fullName>
    </submittedName>
</protein>
<feature type="compositionally biased region" description="Polar residues" evidence="1">
    <location>
        <begin position="1"/>
        <end position="10"/>
    </location>
</feature>
<evidence type="ECO:0000313" key="3">
    <source>
        <dbReference type="Proteomes" id="UP001385809"/>
    </source>
</evidence>
<evidence type="ECO:0000313" key="2">
    <source>
        <dbReference type="EMBL" id="MEJ2871608.1"/>
    </source>
</evidence>
<evidence type="ECO:0000256" key="1">
    <source>
        <dbReference type="SAM" id="MobiDB-lite"/>
    </source>
</evidence>
<gene>
    <name evidence="2" type="ORF">WCD74_27865</name>
</gene>
<feature type="compositionally biased region" description="Low complexity" evidence="1">
    <location>
        <begin position="97"/>
        <end position="116"/>
    </location>
</feature>
<comment type="caution">
    <text evidence="2">The sequence shown here is derived from an EMBL/GenBank/DDBJ whole genome shotgun (WGS) entry which is preliminary data.</text>
</comment>
<reference evidence="2 3" key="1">
    <citation type="submission" date="2024-03" db="EMBL/GenBank/DDBJ databases">
        <title>Actinomycetospora sp. OC33-EN08, a novel actinomycete isolated from wild orchid (Aerides multiflora).</title>
        <authorList>
            <person name="Suriyachadkun C."/>
        </authorList>
    </citation>
    <scope>NUCLEOTIDE SEQUENCE [LARGE SCALE GENOMIC DNA]</scope>
    <source>
        <strain evidence="2 3">OC33-EN08</strain>
    </source>
</reference>
<proteinExistence type="predicted"/>
<name>A0ABU8MWC5_9PSEU</name>
<keyword evidence="3" id="KW-1185">Reference proteome</keyword>
<dbReference type="Proteomes" id="UP001385809">
    <property type="component" value="Unassembled WGS sequence"/>
</dbReference>
<feature type="region of interest" description="Disordered" evidence="1">
    <location>
        <begin position="1"/>
        <end position="35"/>
    </location>
</feature>
<feature type="compositionally biased region" description="Low complexity" evidence="1">
    <location>
        <begin position="78"/>
        <end position="90"/>
    </location>
</feature>
<dbReference type="EMBL" id="JBBEGN010000025">
    <property type="protein sequence ID" value="MEJ2871608.1"/>
    <property type="molecule type" value="Genomic_DNA"/>
</dbReference>